<gene>
    <name evidence="3" type="ORF">N7530_004764</name>
</gene>
<keyword evidence="1" id="KW-0812">Transmembrane</keyword>
<dbReference type="InterPro" id="IPR002656">
    <property type="entry name" value="Acyl_transf_3_dom"/>
</dbReference>
<protein>
    <recommendedName>
        <fullName evidence="2">Acyltransferase 3 domain-containing protein</fullName>
    </recommendedName>
</protein>
<proteinExistence type="predicted"/>
<comment type="caution">
    <text evidence="3">The sequence shown here is derived from an EMBL/GenBank/DDBJ whole genome shotgun (WGS) entry which is preliminary data.</text>
</comment>
<feature type="transmembrane region" description="Helical" evidence="1">
    <location>
        <begin position="353"/>
        <end position="372"/>
    </location>
</feature>
<feature type="transmembrane region" description="Helical" evidence="1">
    <location>
        <begin position="259"/>
        <end position="281"/>
    </location>
</feature>
<dbReference type="EMBL" id="JAPWDO010000003">
    <property type="protein sequence ID" value="KAJ5479255.1"/>
    <property type="molecule type" value="Genomic_DNA"/>
</dbReference>
<dbReference type="Pfam" id="PF01757">
    <property type="entry name" value="Acyl_transf_3"/>
    <property type="match status" value="1"/>
</dbReference>
<feature type="transmembrane region" description="Helical" evidence="1">
    <location>
        <begin position="302"/>
        <end position="320"/>
    </location>
</feature>
<reference evidence="3" key="2">
    <citation type="journal article" date="2023" name="IMA Fungus">
        <title>Comparative genomic study of the Penicillium genus elucidates a diverse pangenome and 15 lateral gene transfer events.</title>
        <authorList>
            <person name="Petersen C."/>
            <person name="Sorensen T."/>
            <person name="Nielsen M.R."/>
            <person name="Sondergaard T.E."/>
            <person name="Sorensen J.L."/>
            <person name="Fitzpatrick D.A."/>
            <person name="Frisvad J.C."/>
            <person name="Nielsen K.L."/>
        </authorList>
    </citation>
    <scope>NUCLEOTIDE SEQUENCE</scope>
    <source>
        <strain evidence="3">IBT 17660</strain>
    </source>
</reference>
<feature type="transmembrane region" description="Helical" evidence="1">
    <location>
        <begin position="162"/>
        <end position="180"/>
    </location>
</feature>
<name>A0A9X0BQQ5_9EURO</name>
<evidence type="ECO:0000259" key="2">
    <source>
        <dbReference type="Pfam" id="PF01757"/>
    </source>
</evidence>
<dbReference type="Proteomes" id="UP001147760">
    <property type="component" value="Unassembled WGS sequence"/>
</dbReference>
<evidence type="ECO:0000313" key="4">
    <source>
        <dbReference type="Proteomes" id="UP001147760"/>
    </source>
</evidence>
<keyword evidence="1" id="KW-0472">Membrane</keyword>
<accession>A0A9X0BQQ5</accession>
<feature type="domain" description="Acyltransferase 3" evidence="2">
    <location>
        <begin position="72"/>
        <end position="425"/>
    </location>
</feature>
<evidence type="ECO:0000256" key="1">
    <source>
        <dbReference type="SAM" id="Phobius"/>
    </source>
</evidence>
<dbReference type="PANTHER" id="PTHR23028">
    <property type="entry name" value="ACETYLTRANSFERASE"/>
    <property type="match status" value="1"/>
</dbReference>
<dbReference type="PANTHER" id="PTHR23028:SF125">
    <property type="entry name" value="ACYLTRANSFERASE"/>
    <property type="match status" value="1"/>
</dbReference>
<keyword evidence="1" id="KW-1133">Transmembrane helix</keyword>
<keyword evidence="4" id="KW-1185">Reference proteome</keyword>
<feature type="transmembrane region" description="Helical" evidence="1">
    <location>
        <begin position="384"/>
        <end position="403"/>
    </location>
</feature>
<organism evidence="3 4">
    <name type="scientific">Penicillium desertorum</name>
    <dbReference type="NCBI Taxonomy" id="1303715"/>
    <lineage>
        <taxon>Eukaryota</taxon>
        <taxon>Fungi</taxon>
        <taxon>Dikarya</taxon>
        <taxon>Ascomycota</taxon>
        <taxon>Pezizomycotina</taxon>
        <taxon>Eurotiomycetes</taxon>
        <taxon>Eurotiomycetidae</taxon>
        <taxon>Eurotiales</taxon>
        <taxon>Aspergillaceae</taxon>
        <taxon>Penicillium</taxon>
    </lineage>
</organism>
<reference evidence="3" key="1">
    <citation type="submission" date="2022-12" db="EMBL/GenBank/DDBJ databases">
        <authorList>
            <person name="Petersen C."/>
        </authorList>
    </citation>
    <scope>NUCLEOTIDE SEQUENCE</scope>
    <source>
        <strain evidence="3">IBT 17660</strain>
    </source>
</reference>
<evidence type="ECO:0000313" key="3">
    <source>
        <dbReference type="EMBL" id="KAJ5479255.1"/>
    </source>
</evidence>
<dbReference type="GO" id="GO:0016747">
    <property type="term" value="F:acyltransferase activity, transferring groups other than amino-acyl groups"/>
    <property type="evidence" value="ECO:0007669"/>
    <property type="project" value="InterPro"/>
</dbReference>
<dbReference type="OrthoDB" id="5819582at2759"/>
<sequence length="482" mass="55354">MHMSHSIEKSSPLLKSSPERAIEDGQWKPLGHMTRSRHGISLSSCMVPFLPTLLTGTNRDNEKQRLPSRPTAYLDGLRGFAALLVYWGHHQLWAHDGGVGNAFELAYGYDSKYYFACLPGIRTLFSGGAFCRQRLFRALWDGDYAGLGKCLSSAVFRRWFRLYIPVICTTLCYITFLHLFKITAVPERQGSYRAELWNWYAEFKNFSFPLRTGGEPWFTYNFHTWSIPVEHRGSLAVYTAVLAFSRLRRNARLVGEVGLVVYLLYVADGAHYAMFIAGMLLQDLDLLAIRNDLPRFFLRLGPFKAAIMTVLFYASLYLGGVPSHTDNLQQLRDSPGWYLLSFLKPQAVFDYKWFYLFWAAVFLVTCTSHLQWLKTFFTAPFNQYLGRISFAFYLVHGPVLWTLGDRLYAAVGFVRDSHYENCPWWINRLPLPNAGPLGLEVNFLVANLVLLPLTIWLAEVTTRLVDEPAVKFSQWIYQMALD</sequence>
<dbReference type="InterPro" id="IPR050879">
    <property type="entry name" value="Acyltransferase_3"/>
</dbReference>
<dbReference type="AlphaFoldDB" id="A0A9X0BQQ5"/>